<comment type="caution">
    <text evidence="2">The sequence shown here is derived from an EMBL/GenBank/DDBJ whole genome shotgun (WGS) entry which is preliminary data.</text>
</comment>
<dbReference type="InterPro" id="IPR041669">
    <property type="entry name" value="TetR_C_15"/>
</dbReference>
<keyword evidence="3" id="KW-1185">Reference proteome</keyword>
<dbReference type="EMBL" id="JBHMEI010000038">
    <property type="protein sequence ID" value="MFB9206594.1"/>
    <property type="molecule type" value="Genomic_DNA"/>
</dbReference>
<evidence type="ECO:0000313" key="2">
    <source>
        <dbReference type="EMBL" id="MFB9206594.1"/>
    </source>
</evidence>
<dbReference type="Gene3D" id="1.10.357.10">
    <property type="entry name" value="Tetracycline Repressor, domain 2"/>
    <property type="match status" value="1"/>
</dbReference>
<protein>
    <recommendedName>
        <fullName evidence="1">Tetracyclin repressor SlmA-like C-terminal domain-containing protein</fullName>
    </recommendedName>
</protein>
<accession>A0ABV5IS81</accession>
<reference evidence="2 3" key="1">
    <citation type="submission" date="2024-09" db="EMBL/GenBank/DDBJ databases">
        <authorList>
            <person name="Sun Q."/>
            <person name="Mori K."/>
        </authorList>
    </citation>
    <scope>NUCLEOTIDE SEQUENCE [LARGE SCALE GENOMIC DNA]</scope>
    <source>
        <strain evidence="2 3">CCM 3426</strain>
    </source>
</reference>
<dbReference type="InterPro" id="IPR036271">
    <property type="entry name" value="Tet_transcr_reg_TetR-rel_C_sf"/>
</dbReference>
<dbReference type="RefSeq" id="WP_189652819.1">
    <property type="nucleotide sequence ID" value="NZ_BMRC01000032.1"/>
</dbReference>
<evidence type="ECO:0000313" key="3">
    <source>
        <dbReference type="Proteomes" id="UP001589647"/>
    </source>
</evidence>
<dbReference type="Pfam" id="PF17918">
    <property type="entry name" value="TetR_C_15"/>
    <property type="match status" value="1"/>
</dbReference>
<feature type="domain" description="Tetracyclin repressor SlmA-like C-terminal" evidence="1">
    <location>
        <begin position="38"/>
        <end position="137"/>
    </location>
</feature>
<dbReference type="Proteomes" id="UP001589647">
    <property type="component" value="Unassembled WGS sequence"/>
</dbReference>
<organism evidence="2 3">
    <name type="scientific">Nonomuraea spiralis</name>
    <dbReference type="NCBI Taxonomy" id="46182"/>
    <lineage>
        <taxon>Bacteria</taxon>
        <taxon>Bacillati</taxon>
        <taxon>Actinomycetota</taxon>
        <taxon>Actinomycetes</taxon>
        <taxon>Streptosporangiales</taxon>
        <taxon>Streptosporangiaceae</taxon>
        <taxon>Nonomuraea</taxon>
    </lineage>
</organism>
<name>A0ABV5IS81_9ACTN</name>
<gene>
    <name evidence="2" type="ORF">ACFFV7_35720</name>
</gene>
<proteinExistence type="predicted"/>
<dbReference type="SUPFAM" id="SSF48498">
    <property type="entry name" value="Tetracyclin repressor-like, C-terminal domain"/>
    <property type="match status" value="1"/>
</dbReference>
<evidence type="ECO:0000259" key="1">
    <source>
        <dbReference type="Pfam" id="PF17918"/>
    </source>
</evidence>
<sequence>MRNSSARVFSRHGYASGTTDRIAEVLAEPRPASRWVPELTRALVRMHAEDPRLHQVLFEQAPRPQELLARFRQVEGEAVAAVTRLLRADPDLSPGDPERRARFVIAMIESLVHRFSGDPVQAADLEGEITAIATGYLYREVAAADR</sequence>